<dbReference type="InterPro" id="IPR011006">
    <property type="entry name" value="CheY-like_superfamily"/>
</dbReference>
<evidence type="ECO:0000313" key="3">
    <source>
        <dbReference type="EMBL" id="MYN18492.1"/>
    </source>
</evidence>
<dbReference type="GO" id="GO:0000160">
    <property type="term" value="P:phosphorelay signal transduction system"/>
    <property type="evidence" value="ECO:0007669"/>
    <property type="project" value="InterPro"/>
</dbReference>
<name>A0A845HGS5_9BURK</name>
<dbReference type="RefSeq" id="WP_161091034.1">
    <property type="nucleotide sequence ID" value="NZ_WWCV01000030.1"/>
</dbReference>
<protein>
    <submittedName>
        <fullName evidence="3">Response regulator</fullName>
    </submittedName>
</protein>
<accession>A0A845HGS5</accession>
<dbReference type="PROSITE" id="PS50110">
    <property type="entry name" value="RESPONSE_REGULATORY"/>
    <property type="match status" value="1"/>
</dbReference>
<evidence type="ECO:0000259" key="2">
    <source>
        <dbReference type="PROSITE" id="PS50110"/>
    </source>
</evidence>
<proteinExistence type="predicted"/>
<keyword evidence="1" id="KW-0597">Phosphoprotein</keyword>
<keyword evidence="4" id="KW-1185">Reference proteome</keyword>
<evidence type="ECO:0000313" key="4">
    <source>
        <dbReference type="Proteomes" id="UP000484875"/>
    </source>
</evidence>
<dbReference type="EMBL" id="WWCV01000030">
    <property type="protein sequence ID" value="MYN18492.1"/>
    <property type="molecule type" value="Genomic_DNA"/>
</dbReference>
<sequence length="149" mass="17094">MINLLLVEDDDPKLDQVVYFLENLPSQLQVTVAKSLNSACNLIDREYFDIILLDMSLPTFDGRKTAGSNGRQKTFGGKEVLMYLWELEIDTPVYVITGFKDFPGEFGQVLLPQLHAELTDEFPANYKGNIYFTHSSDDWKLQLRNLLEK</sequence>
<feature type="modified residue" description="4-aspartylphosphate" evidence="1">
    <location>
        <position position="54"/>
    </location>
</feature>
<dbReference type="AlphaFoldDB" id="A0A845HGS5"/>
<dbReference type="CDD" id="cd00156">
    <property type="entry name" value="REC"/>
    <property type="match status" value="1"/>
</dbReference>
<gene>
    <name evidence="3" type="ORF">GTP81_17210</name>
</gene>
<dbReference type="InterPro" id="IPR001789">
    <property type="entry name" value="Sig_transdc_resp-reg_receiver"/>
</dbReference>
<comment type="caution">
    <text evidence="3">The sequence shown here is derived from an EMBL/GenBank/DDBJ whole genome shotgun (WGS) entry which is preliminary data.</text>
</comment>
<evidence type="ECO:0000256" key="1">
    <source>
        <dbReference type="PROSITE-ProRule" id="PRU00169"/>
    </source>
</evidence>
<dbReference type="Gene3D" id="3.40.50.2300">
    <property type="match status" value="1"/>
</dbReference>
<dbReference type="SUPFAM" id="SSF52172">
    <property type="entry name" value="CheY-like"/>
    <property type="match status" value="1"/>
</dbReference>
<feature type="domain" description="Response regulatory" evidence="2">
    <location>
        <begin position="3"/>
        <end position="127"/>
    </location>
</feature>
<dbReference type="Proteomes" id="UP000484875">
    <property type="component" value="Unassembled WGS sequence"/>
</dbReference>
<reference evidence="3 4" key="1">
    <citation type="submission" date="2019-12" db="EMBL/GenBank/DDBJ databases">
        <title>Novel species isolated from a subtropical stream in China.</title>
        <authorList>
            <person name="Lu H."/>
        </authorList>
    </citation>
    <scope>NUCLEOTIDE SEQUENCE [LARGE SCALE GENOMIC DNA]</scope>
    <source>
        <strain evidence="3 4">FT107W</strain>
    </source>
</reference>
<organism evidence="3 4">
    <name type="scientific">Duganella vulcania</name>
    <dbReference type="NCBI Taxonomy" id="2692166"/>
    <lineage>
        <taxon>Bacteria</taxon>
        <taxon>Pseudomonadati</taxon>
        <taxon>Pseudomonadota</taxon>
        <taxon>Betaproteobacteria</taxon>
        <taxon>Burkholderiales</taxon>
        <taxon>Oxalobacteraceae</taxon>
        <taxon>Telluria group</taxon>
        <taxon>Duganella</taxon>
    </lineage>
</organism>
<dbReference type="Pfam" id="PF00072">
    <property type="entry name" value="Response_reg"/>
    <property type="match status" value="1"/>
</dbReference>